<dbReference type="CDD" id="cd06338">
    <property type="entry name" value="PBP1_ABC_ligand_binding-like"/>
    <property type="match status" value="1"/>
</dbReference>
<sequence length="395" mass="41863">MPSHPSPSRPLADVLPTDPAATAQDVVVGASIPLSGPLAGFGMYQRWGYETAVKDLNRAGGIRIDGLQRKIRLIVRDDQSDPSVTADNTDRLIARDGAVAMLGSCTPPLVNAGASVTDQRKVPLVTGCNPLGVFKAVRQWQYAWNIFLDEHELSSVPFRMMADMGLVSNKKVAILTDHGPHESHLAGQLWPAQAASGGYTVVHNTALPADPQQLSALIDQARLTGADIVLVDAIPPRAIALRQQMASAGFAPRFLVIEKGGEPEFFAQATGPLSEGVLVSGYWDASFPYPGAMQLGQRFEAETQGTPGAQIANSHAVAQVLLDAIAQAGSLDAEKINAAIAATDRSYVVGPVKFAADHTSPIPLTMMQWQGGRARVVWPSDRANGHLIVGLPSVP</sequence>
<proteinExistence type="inferred from homology"/>
<dbReference type="SUPFAM" id="SSF53822">
    <property type="entry name" value="Periplasmic binding protein-like I"/>
    <property type="match status" value="1"/>
</dbReference>
<evidence type="ECO:0000313" key="6">
    <source>
        <dbReference type="EMBL" id="TWD75953.1"/>
    </source>
</evidence>
<keyword evidence="4" id="KW-0029">Amino-acid transport</keyword>
<dbReference type="Gene3D" id="3.40.50.2300">
    <property type="match status" value="2"/>
</dbReference>
<evidence type="ECO:0000313" key="7">
    <source>
        <dbReference type="Proteomes" id="UP000319722"/>
    </source>
</evidence>
<dbReference type="OrthoDB" id="26870at2"/>
<protein>
    <submittedName>
        <fullName evidence="6">Amino acid/amide ABC transporter substrate-binding protein (HAAT family)</fullName>
    </submittedName>
</protein>
<dbReference type="InterPro" id="IPR028082">
    <property type="entry name" value="Peripla_BP_I"/>
</dbReference>
<evidence type="ECO:0000259" key="5">
    <source>
        <dbReference type="Pfam" id="PF13458"/>
    </source>
</evidence>
<accession>A0A561BAP7</accession>
<organism evidence="6 7">
    <name type="scientific">Variovorax beijingensis</name>
    <dbReference type="NCBI Taxonomy" id="2496117"/>
    <lineage>
        <taxon>Bacteria</taxon>
        <taxon>Pseudomonadati</taxon>
        <taxon>Pseudomonadota</taxon>
        <taxon>Betaproteobacteria</taxon>
        <taxon>Burkholderiales</taxon>
        <taxon>Comamonadaceae</taxon>
        <taxon>Variovorax</taxon>
    </lineage>
</organism>
<evidence type="ECO:0000256" key="4">
    <source>
        <dbReference type="ARBA" id="ARBA00022970"/>
    </source>
</evidence>
<comment type="similarity">
    <text evidence="1">Belongs to the leucine-binding protein family.</text>
</comment>
<comment type="caution">
    <text evidence="6">The sequence shown here is derived from an EMBL/GenBank/DDBJ whole genome shotgun (WGS) entry which is preliminary data.</text>
</comment>
<keyword evidence="3" id="KW-0732">Signal</keyword>
<dbReference type="InterPro" id="IPR051010">
    <property type="entry name" value="BCAA_transport"/>
</dbReference>
<dbReference type="EMBL" id="VIVL01000014">
    <property type="protein sequence ID" value="TWD75953.1"/>
    <property type="molecule type" value="Genomic_DNA"/>
</dbReference>
<gene>
    <name evidence="6" type="ORF">FB547_11424</name>
</gene>
<dbReference type="InterPro" id="IPR000709">
    <property type="entry name" value="Leu_Ile_Val-bd"/>
</dbReference>
<dbReference type="Proteomes" id="UP000319722">
    <property type="component" value="Unassembled WGS sequence"/>
</dbReference>
<evidence type="ECO:0000256" key="1">
    <source>
        <dbReference type="ARBA" id="ARBA00010062"/>
    </source>
</evidence>
<feature type="domain" description="Leucine-binding protein" evidence="5">
    <location>
        <begin position="26"/>
        <end position="372"/>
    </location>
</feature>
<reference evidence="6 7" key="1">
    <citation type="submission" date="2019-06" db="EMBL/GenBank/DDBJ databases">
        <title>Sorghum-associated microbial communities from plants grown in Nebraska, USA.</title>
        <authorList>
            <person name="Schachtman D."/>
        </authorList>
    </citation>
    <scope>NUCLEOTIDE SEQUENCE [LARGE SCALE GENOMIC DNA]</scope>
    <source>
        <strain evidence="6 7">T529</strain>
    </source>
</reference>
<dbReference type="Pfam" id="PF13458">
    <property type="entry name" value="Peripla_BP_6"/>
    <property type="match status" value="1"/>
</dbReference>
<evidence type="ECO:0000256" key="3">
    <source>
        <dbReference type="ARBA" id="ARBA00022729"/>
    </source>
</evidence>
<name>A0A561BAP7_9BURK</name>
<dbReference type="AlphaFoldDB" id="A0A561BAP7"/>
<dbReference type="GO" id="GO:0006865">
    <property type="term" value="P:amino acid transport"/>
    <property type="evidence" value="ECO:0007669"/>
    <property type="project" value="UniProtKB-KW"/>
</dbReference>
<dbReference type="RefSeq" id="WP_145747022.1">
    <property type="nucleotide sequence ID" value="NZ_VIVL01000014.1"/>
</dbReference>
<keyword evidence="2" id="KW-0813">Transport</keyword>
<dbReference type="InterPro" id="IPR028081">
    <property type="entry name" value="Leu-bd"/>
</dbReference>
<evidence type="ECO:0000256" key="2">
    <source>
        <dbReference type="ARBA" id="ARBA00022448"/>
    </source>
</evidence>
<dbReference type="PRINTS" id="PR00337">
    <property type="entry name" value="LEUILEVALBP"/>
</dbReference>
<dbReference type="PANTHER" id="PTHR30483">
    <property type="entry name" value="LEUCINE-SPECIFIC-BINDING PROTEIN"/>
    <property type="match status" value="1"/>
</dbReference>